<proteinExistence type="inferred from homology"/>
<accession>X6LHG7</accession>
<gene>
    <name evidence="3" type="ORF">RFI_36390</name>
</gene>
<dbReference type="Gene3D" id="3.40.850.10">
    <property type="entry name" value="Kinesin motor domain"/>
    <property type="match status" value="1"/>
</dbReference>
<evidence type="ECO:0000256" key="1">
    <source>
        <dbReference type="PROSITE-ProRule" id="PRU00283"/>
    </source>
</evidence>
<dbReference type="OMA" id="TAKEWEF"/>
<sequence>AQKALENYGREVALCRQYFNVIQEMKGTIRVYCRVRPLLQNDSSSEMSVEFVDECTLRAYNPEEVQMNNINNSQARCGKNRNKTLEFDKDYQPNATQEQVFEDTKQLVTSVLDGYNVCIFEFRDLSLIRKKNNNNNINKFSFKLLCNAIDFYVVFQY</sequence>
<dbReference type="PANTHER" id="PTHR47972:SF28">
    <property type="entry name" value="KINESIN-LIKE PROTEIN KLP-3"/>
    <property type="match status" value="1"/>
</dbReference>
<keyword evidence="4" id="KW-1185">Reference proteome</keyword>
<dbReference type="OrthoDB" id="3176171at2759"/>
<organism evidence="3 4">
    <name type="scientific">Reticulomyxa filosa</name>
    <dbReference type="NCBI Taxonomy" id="46433"/>
    <lineage>
        <taxon>Eukaryota</taxon>
        <taxon>Sar</taxon>
        <taxon>Rhizaria</taxon>
        <taxon>Retaria</taxon>
        <taxon>Foraminifera</taxon>
        <taxon>Monothalamids</taxon>
        <taxon>Reticulomyxidae</taxon>
        <taxon>Reticulomyxa</taxon>
    </lineage>
</organism>
<dbReference type="GO" id="GO:0005524">
    <property type="term" value="F:ATP binding"/>
    <property type="evidence" value="ECO:0007669"/>
    <property type="project" value="InterPro"/>
</dbReference>
<reference evidence="3 4" key="1">
    <citation type="journal article" date="2013" name="Curr. Biol.">
        <title>The Genome of the Foraminiferan Reticulomyxa filosa.</title>
        <authorList>
            <person name="Glockner G."/>
            <person name="Hulsmann N."/>
            <person name="Schleicher M."/>
            <person name="Noegel A.A."/>
            <person name="Eichinger L."/>
            <person name="Gallinger C."/>
            <person name="Pawlowski J."/>
            <person name="Sierra R."/>
            <person name="Euteneuer U."/>
            <person name="Pillet L."/>
            <person name="Moustafa A."/>
            <person name="Platzer M."/>
            <person name="Groth M."/>
            <person name="Szafranski K."/>
            <person name="Schliwa M."/>
        </authorList>
    </citation>
    <scope>NUCLEOTIDE SEQUENCE [LARGE SCALE GENOMIC DNA]</scope>
</reference>
<dbReference type="GO" id="GO:0015630">
    <property type="term" value="C:microtubule cytoskeleton"/>
    <property type="evidence" value="ECO:0007669"/>
    <property type="project" value="TreeGrafter"/>
</dbReference>
<dbReference type="Proteomes" id="UP000023152">
    <property type="component" value="Unassembled WGS sequence"/>
</dbReference>
<dbReference type="InterPro" id="IPR001752">
    <property type="entry name" value="Kinesin_motor_dom"/>
</dbReference>
<evidence type="ECO:0000313" key="3">
    <source>
        <dbReference type="EMBL" id="ETO01049.1"/>
    </source>
</evidence>
<dbReference type="InterPro" id="IPR031852">
    <property type="entry name" value="Vik1/Cik1_MT-bd"/>
</dbReference>
<dbReference type="EMBL" id="ASPP01039373">
    <property type="protein sequence ID" value="ETO01049.1"/>
    <property type="molecule type" value="Genomic_DNA"/>
</dbReference>
<dbReference type="InterPro" id="IPR027640">
    <property type="entry name" value="Kinesin-like_fam"/>
</dbReference>
<comment type="caution">
    <text evidence="3">The sequence shown here is derived from an EMBL/GenBank/DDBJ whole genome shotgun (WGS) entry which is preliminary data.</text>
</comment>
<dbReference type="InterPro" id="IPR027417">
    <property type="entry name" value="P-loop_NTPase"/>
</dbReference>
<feature type="domain" description="Kinesin motor" evidence="2">
    <location>
        <begin position="28"/>
        <end position="120"/>
    </location>
</feature>
<dbReference type="PANTHER" id="PTHR47972">
    <property type="entry name" value="KINESIN-LIKE PROTEIN KLP-3"/>
    <property type="match status" value="1"/>
</dbReference>
<evidence type="ECO:0000259" key="2">
    <source>
        <dbReference type="PROSITE" id="PS50067"/>
    </source>
</evidence>
<protein>
    <recommendedName>
        <fullName evidence="2">Kinesin motor domain-containing protein</fullName>
    </recommendedName>
</protein>
<dbReference type="PROSITE" id="PS50067">
    <property type="entry name" value="KINESIN_MOTOR_2"/>
    <property type="match status" value="1"/>
</dbReference>
<dbReference type="GO" id="GO:0007018">
    <property type="term" value="P:microtubule-based movement"/>
    <property type="evidence" value="ECO:0007669"/>
    <property type="project" value="InterPro"/>
</dbReference>
<dbReference type="SUPFAM" id="SSF52540">
    <property type="entry name" value="P-loop containing nucleoside triphosphate hydrolases"/>
    <property type="match status" value="1"/>
</dbReference>
<comment type="similarity">
    <text evidence="1">Belongs to the TRAFAC class myosin-kinesin ATPase superfamily. Kinesin family.</text>
</comment>
<dbReference type="InterPro" id="IPR036961">
    <property type="entry name" value="Kinesin_motor_dom_sf"/>
</dbReference>
<dbReference type="GO" id="GO:0008017">
    <property type="term" value="F:microtubule binding"/>
    <property type="evidence" value="ECO:0007669"/>
    <property type="project" value="InterPro"/>
</dbReference>
<dbReference type="AlphaFoldDB" id="X6LHG7"/>
<comment type="caution">
    <text evidence="1">Lacks conserved residue(s) required for the propagation of feature annotation.</text>
</comment>
<name>X6LHG7_RETFI</name>
<feature type="non-terminal residue" evidence="3">
    <location>
        <position position="1"/>
    </location>
</feature>
<evidence type="ECO:0000313" key="4">
    <source>
        <dbReference type="Proteomes" id="UP000023152"/>
    </source>
</evidence>
<dbReference type="Pfam" id="PF16796">
    <property type="entry name" value="Microtub_bd"/>
    <property type="match status" value="1"/>
</dbReference>
<dbReference type="GO" id="GO:0003777">
    <property type="term" value="F:microtubule motor activity"/>
    <property type="evidence" value="ECO:0007669"/>
    <property type="project" value="InterPro"/>
</dbReference>